<dbReference type="GO" id="GO:0006597">
    <property type="term" value="P:spermine biosynthetic process"/>
    <property type="evidence" value="ECO:0007669"/>
    <property type="project" value="InterPro"/>
</dbReference>
<dbReference type="InterPro" id="IPR048283">
    <property type="entry name" value="AdoMetDC-like"/>
</dbReference>
<dbReference type="EMBL" id="CM035420">
    <property type="protein sequence ID" value="KAH7405401.1"/>
    <property type="molecule type" value="Genomic_DNA"/>
</dbReference>
<dbReference type="PANTHER" id="PTHR11482:SF6">
    <property type="entry name" value="ORNITHINE DECARBOXYLASE 1-RELATED"/>
    <property type="match status" value="1"/>
</dbReference>
<comment type="similarity">
    <text evidence="4 15">Belongs to the Orn/Lys/Arg decarboxylase class-II family.</text>
</comment>
<keyword evidence="6" id="KW-0745">Spermidine biosynthesis</keyword>
<dbReference type="Gene3D" id="3.60.90.10">
    <property type="entry name" value="S-adenosylmethionine decarboxylase"/>
    <property type="match status" value="1"/>
</dbReference>
<dbReference type="FunFam" id="3.60.90.10:FF:000002">
    <property type="entry name" value="S-adenosylmethionine decarboxylase proenzyme"/>
    <property type="match status" value="1"/>
</dbReference>
<comment type="catalytic activity">
    <reaction evidence="13">
        <text>L-ornithine + H(+) = putrescine + CO2</text>
        <dbReference type="Rhea" id="RHEA:22964"/>
        <dbReference type="ChEBI" id="CHEBI:15378"/>
        <dbReference type="ChEBI" id="CHEBI:16526"/>
        <dbReference type="ChEBI" id="CHEBI:46911"/>
        <dbReference type="ChEBI" id="CHEBI:326268"/>
        <dbReference type="EC" id="4.1.1.17"/>
    </reaction>
</comment>
<evidence type="ECO:0000256" key="4">
    <source>
        <dbReference type="ARBA" id="ARBA00008872"/>
    </source>
</evidence>
<dbReference type="InterPro" id="IPR009006">
    <property type="entry name" value="Ala_racemase/Decarboxylase_C"/>
</dbReference>
<dbReference type="EC" id="4.1.1.17" evidence="10"/>
<dbReference type="Pfam" id="PF00278">
    <property type="entry name" value="Orn_DAP_Arg_deC"/>
    <property type="match status" value="1"/>
</dbReference>
<proteinExistence type="inferred from homology"/>
<keyword evidence="19" id="KW-1185">Reference proteome</keyword>
<dbReference type="InterPro" id="IPR022643">
    <property type="entry name" value="De-COase2_C"/>
</dbReference>
<dbReference type="GO" id="GO:0033387">
    <property type="term" value="P:putrescine biosynthetic process from arginine, via ornithine"/>
    <property type="evidence" value="ECO:0007669"/>
    <property type="project" value="TreeGrafter"/>
</dbReference>
<dbReference type="PRINTS" id="PR01179">
    <property type="entry name" value="ODADCRBXLASE"/>
</dbReference>
<dbReference type="Proteomes" id="UP000825935">
    <property type="component" value="Chromosome 15"/>
</dbReference>
<dbReference type="SUPFAM" id="SSF50621">
    <property type="entry name" value="Alanine racemase C-terminal domain-like"/>
    <property type="match status" value="1"/>
</dbReference>
<comment type="pathway">
    <text evidence="2">Amine and polyamine biosynthesis; S-adenosylmethioninamine biosynthesis; S-adenosylmethioninamine from S-adenosyl-L-methionine: step 1/1.</text>
</comment>
<evidence type="ECO:0000313" key="19">
    <source>
        <dbReference type="Proteomes" id="UP000825935"/>
    </source>
</evidence>
<dbReference type="AlphaFoldDB" id="A0A8T2T5U0"/>
<feature type="active site" description="Proton donor" evidence="14">
    <location>
        <position position="769"/>
    </location>
</feature>
<evidence type="ECO:0000256" key="11">
    <source>
        <dbReference type="ARBA" id="ARBA00046672"/>
    </source>
</evidence>
<dbReference type="InterPro" id="IPR002433">
    <property type="entry name" value="Orn_de-COase"/>
</dbReference>
<evidence type="ECO:0000259" key="16">
    <source>
        <dbReference type="Pfam" id="PF00278"/>
    </source>
</evidence>
<dbReference type="GO" id="GO:0005737">
    <property type="term" value="C:cytoplasm"/>
    <property type="evidence" value="ECO:0007669"/>
    <property type="project" value="TreeGrafter"/>
</dbReference>
<dbReference type="EMBL" id="CM035420">
    <property type="protein sequence ID" value="KAH7405404.1"/>
    <property type="molecule type" value="Genomic_DNA"/>
</dbReference>
<evidence type="ECO:0000256" key="6">
    <source>
        <dbReference type="ARBA" id="ARBA00023066"/>
    </source>
</evidence>
<dbReference type="InterPro" id="IPR022653">
    <property type="entry name" value="De-COase2_pyr-phos_BS"/>
</dbReference>
<dbReference type="InterPro" id="IPR022644">
    <property type="entry name" value="De-COase2_N"/>
</dbReference>
<dbReference type="GO" id="GO:0008295">
    <property type="term" value="P:spermidine biosynthetic process"/>
    <property type="evidence" value="ECO:0007669"/>
    <property type="project" value="UniProtKB-KW"/>
</dbReference>
<dbReference type="InterPro" id="IPR000183">
    <property type="entry name" value="Orn/DAP/Arg_de-COase"/>
</dbReference>
<protein>
    <recommendedName>
        <fullName evidence="10">ornithine decarboxylase</fullName>
        <ecNumber evidence="10">4.1.1.17</ecNumber>
    </recommendedName>
</protein>
<gene>
    <name evidence="18" type="ORF">KP509_15G068700</name>
</gene>
<dbReference type="PRINTS" id="PR01182">
    <property type="entry name" value="ORNDCRBXLASE"/>
</dbReference>
<dbReference type="Gene3D" id="3.20.20.10">
    <property type="entry name" value="Alanine racemase"/>
    <property type="match status" value="1"/>
</dbReference>
<evidence type="ECO:0000256" key="13">
    <source>
        <dbReference type="ARBA" id="ARBA00049127"/>
    </source>
</evidence>
<dbReference type="Gene3D" id="3.30.360.50">
    <property type="entry name" value="S-adenosylmethionine decarboxylase"/>
    <property type="match status" value="1"/>
</dbReference>
<comment type="subunit">
    <text evidence="11">Homodimer. Only the dimer is catalytically active, as the active sites are constructed of residues from both monomers.</text>
</comment>
<comment type="cofactor">
    <cofactor evidence="1 14">
        <name>pyridoxal 5'-phosphate</name>
        <dbReference type="ChEBI" id="CHEBI:597326"/>
    </cofactor>
</comment>
<dbReference type="PROSITE" id="PS00878">
    <property type="entry name" value="ODR_DC_2_1"/>
    <property type="match status" value="1"/>
</dbReference>
<dbReference type="Gene3D" id="2.40.37.10">
    <property type="entry name" value="Lyase, Ornithine Decarboxylase, Chain A, domain 1"/>
    <property type="match status" value="1"/>
</dbReference>
<accession>A0A8T2T5U0</accession>
<feature type="modified residue" description="N6-(pyridoxal phosphate)lysine" evidence="14">
    <location>
        <position position="486"/>
    </location>
</feature>
<keyword evidence="5 14" id="KW-0663">Pyridoxal phosphate</keyword>
<feature type="domain" description="Orn/DAP/Arg decarboxylase 2 N-terminal" evidence="17">
    <location>
        <begin position="465"/>
        <end position="698"/>
    </location>
</feature>
<reference evidence="18" key="1">
    <citation type="submission" date="2021-08" db="EMBL/GenBank/DDBJ databases">
        <title>WGS assembly of Ceratopteris richardii.</title>
        <authorList>
            <person name="Marchant D.B."/>
            <person name="Chen G."/>
            <person name="Jenkins J."/>
            <person name="Shu S."/>
            <person name="Leebens-Mack J."/>
            <person name="Grimwood J."/>
            <person name="Schmutz J."/>
            <person name="Soltis P."/>
            <person name="Soltis D."/>
            <person name="Chen Z.-H."/>
        </authorList>
    </citation>
    <scope>NUCLEOTIDE SEQUENCE</scope>
    <source>
        <strain evidence="18">Whitten #5841</strain>
        <tissue evidence="18">Leaf</tissue>
    </source>
</reference>
<dbReference type="OMA" id="KYTRSTF"/>
<dbReference type="Pfam" id="PF01536">
    <property type="entry name" value="SAM_decarbox"/>
    <property type="match status" value="1"/>
</dbReference>
<dbReference type="FunFam" id="3.20.20.10:FF:000005">
    <property type="entry name" value="Ornithine decarboxylase"/>
    <property type="match status" value="1"/>
</dbReference>
<dbReference type="OrthoDB" id="5034579at2759"/>
<dbReference type="SUPFAM" id="SSF51419">
    <property type="entry name" value="PLP-binding barrel"/>
    <property type="match status" value="1"/>
</dbReference>
<organism evidence="18 19">
    <name type="scientific">Ceratopteris richardii</name>
    <name type="common">Triangle waterfern</name>
    <dbReference type="NCBI Taxonomy" id="49495"/>
    <lineage>
        <taxon>Eukaryota</taxon>
        <taxon>Viridiplantae</taxon>
        <taxon>Streptophyta</taxon>
        <taxon>Embryophyta</taxon>
        <taxon>Tracheophyta</taxon>
        <taxon>Polypodiopsida</taxon>
        <taxon>Polypodiidae</taxon>
        <taxon>Polypodiales</taxon>
        <taxon>Pteridineae</taxon>
        <taxon>Pteridaceae</taxon>
        <taxon>Parkerioideae</taxon>
        <taxon>Ceratopteris</taxon>
    </lineage>
</organism>
<comment type="catalytic activity">
    <reaction evidence="12">
        <text>S-adenosyl-L-methionine + H(+) = S-adenosyl 3-(methylsulfanyl)propylamine + CO2</text>
        <dbReference type="Rhea" id="RHEA:15981"/>
        <dbReference type="ChEBI" id="CHEBI:15378"/>
        <dbReference type="ChEBI" id="CHEBI:16526"/>
        <dbReference type="ChEBI" id="CHEBI:57443"/>
        <dbReference type="ChEBI" id="CHEBI:59789"/>
        <dbReference type="EC" id="4.1.1.50"/>
    </reaction>
</comment>
<sequence>MGILYQNEEDITNIQLQSMKGFEGVEKRLQLDFISIDNTKGLRALSRKQIEQILMAARCTIVSELSSSDVDTYVLSESSLFIYPFKLIMKTCGTTKLLNAVPVILGLSSGLCLDVKCCMYTRCSYLFPEEQTYPHESFAQEVKYLDGLFGNLGAGRQACVLGGPCKKQNWHIYIASVDCAEDSGISFPIYTLEICMTDLDRTRAAHFYKSNCSNAAEMTQKSGISMLLPQSQICDYGFDPCGYSMNSVESSAVATIHVTPEQGFSYASFEAMGYDPNYVDFKALIDNVLLCFKPALCSVAVHIKGFQTSWCSSSLWGSSISPRGYVSDHFSMEKLPGDYIVYFHTFAEQVFDRQSSVATCLDQLTVEQITDLRSASLKLSGELSCDMPLTSKLSKNVSDNVVSNIYCCLLASTQCCSTFAVQHVVSAMDPMMVGSKPVDLDNLIKKHIDSTRREDAFYVMDVGVVLRLWRTWKLSLPRVHPFYAVKCNCNVPLLALLSALGAGFDVASKSELDLVRSLGVGGDRVIFANPCKLPSHIRHAANHNVHLTTFDSEGELYKLHKLNPQAEVVLRIRVCDSGARCPLGVKYGAEMNECEHLLAVAKELGLQVVGVAFHVGSGASDPSSFAHGIAQARQLFDVAKSMGLTCMRLLDIGGGFVSDGGFGVSFSAAASSINEALEKFFPPSLGITVIAEPGRFFAEESFTLAAQIFGNRIRQKEGLEIAEYWINDGIYGSMNCLLYDHAKLLVRGLHVSSAQGKEGCQSTVFGPTCDGLDTVMQNIWLPRLDCGDWLVFPRMGAYTAAAASSFNGFNICGFETLCVLSTS</sequence>
<evidence type="ECO:0000256" key="12">
    <source>
        <dbReference type="ARBA" id="ARBA00048112"/>
    </source>
</evidence>
<evidence type="ECO:0000256" key="8">
    <source>
        <dbReference type="ARBA" id="ARBA00023239"/>
    </source>
</evidence>
<dbReference type="NCBIfam" id="TIGR00535">
    <property type="entry name" value="SAM_DCase"/>
    <property type="match status" value="1"/>
</dbReference>
<dbReference type="CDD" id="cd00622">
    <property type="entry name" value="PLPDE_III_ODC"/>
    <property type="match status" value="1"/>
</dbReference>
<dbReference type="Pfam" id="PF02784">
    <property type="entry name" value="Orn_Arg_deC_N"/>
    <property type="match status" value="1"/>
</dbReference>
<comment type="pathway">
    <text evidence="9">Amine and polyamine biosynthesis; putrescine biosynthesis via L-ornithine pathway; putrescine from L-ornithine: step 1/1.</text>
</comment>
<evidence type="ECO:0000313" key="18">
    <source>
        <dbReference type="EMBL" id="KAH7405404.1"/>
    </source>
</evidence>
<evidence type="ECO:0000256" key="9">
    <source>
        <dbReference type="ARBA" id="ARBA00034115"/>
    </source>
</evidence>
<evidence type="ECO:0000256" key="5">
    <source>
        <dbReference type="ARBA" id="ARBA00022898"/>
    </source>
</evidence>
<dbReference type="SUPFAM" id="SSF56276">
    <property type="entry name" value="S-adenosylmethionine decarboxylase"/>
    <property type="match status" value="1"/>
</dbReference>
<evidence type="ECO:0000259" key="17">
    <source>
        <dbReference type="Pfam" id="PF02784"/>
    </source>
</evidence>
<evidence type="ECO:0000256" key="7">
    <source>
        <dbReference type="ARBA" id="ARBA00023115"/>
    </source>
</evidence>
<dbReference type="InterPro" id="IPR016067">
    <property type="entry name" value="S-AdoMet_deCO2ase_core"/>
</dbReference>
<dbReference type="GO" id="GO:0004014">
    <property type="term" value="F:adenosylmethionine decarboxylase activity"/>
    <property type="evidence" value="ECO:0007669"/>
    <property type="project" value="UniProtKB-EC"/>
</dbReference>
<dbReference type="InterPro" id="IPR001985">
    <property type="entry name" value="S-AdoMet_decarboxylase_euk"/>
</dbReference>
<evidence type="ECO:0000256" key="2">
    <source>
        <dbReference type="ARBA" id="ARBA00004911"/>
    </source>
</evidence>
<comment type="caution">
    <text evidence="18">The sequence shown here is derived from an EMBL/GenBank/DDBJ whole genome shotgun (WGS) entry which is preliminary data.</text>
</comment>
<dbReference type="InterPro" id="IPR029066">
    <property type="entry name" value="PLP-binding_barrel"/>
</dbReference>
<feature type="domain" description="Orn/DAP/Arg decarboxylase 2 C-terminal" evidence="16">
    <location>
        <begin position="457"/>
        <end position="796"/>
    </location>
</feature>
<keyword evidence="8" id="KW-0456">Lyase</keyword>
<evidence type="ECO:0000256" key="1">
    <source>
        <dbReference type="ARBA" id="ARBA00001933"/>
    </source>
</evidence>
<dbReference type="PANTHER" id="PTHR11482">
    <property type="entry name" value="ARGININE/DIAMINOPIMELATE/ORNITHINE DECARBOXYLASE"/>
    <property type="match status" value="1"/>
</dbReference>
<dbReference type="GO" id="GO:0004586">
    <property type="term" value="F:ornithine decarboxylase activity"/>
    <property type="evidence" value="ECO:0007669"/>
    <property type="project" value="UniProtKB-EC"/>
</dbReference>
<evidence type="ECO:0000256" key="14">
    <source>
        <dbReference type="PIRSR" id="PIRSR600183-50"/>
    </source>
</evidence>
<comment type="similarity">
    <text evidence="3">Belongs to the eukaryotic AdoMetDC family.</text>
</comment>
<evidence type="ECO:0000256" key="10">
    <source>
        <dbReference type="ARBA" id="ARBA00034138"/>
    </source>
</evidence>
<name>A0A8T2T5U0_CERRI</name>
<evidence type="ECO:0000256" key="3">
    <source>
        <dbReference type="ARBA" id="ARBA00008466"/>
    </source>
</evidence>
<keyword evidence="7" id="KW-0620">Polyamine biosynthesis</keyword>
<evidence type="ECO:0000256" key="15">
    <source>
        <dbReference type="RuleBase" id="RU003737"/>
    </source>
</evidence>